<gene>
    <name evidence="1" type="ORF">LCGC14_2608870</name>
</gene>
<comment type="caution">
    <text evidence="1">The sequence shown here is derived from an EMBL/GenBank/DDBJ whole genome shotgun (WGS) entry which is preliminary data.</text>
</comment>
<sequence>IIYNSGTFTIDDIEFQNEGGELTISGDNVITITDLVDFIDDNTILTNNSTANLDIQNQIFFSSSSSSVINNGTINITQNIWVDQTGNNNNIVSNNAGAVLNIGNIVECSNTVFSIDNSGTINQTGAFTNEVQIFNRNAATWNYSDATFNANIELFSDFGTNTFNYNAAGTQDIHIPEDAYRNLSLSNGGIKTSLGNLEVNGNLSISGTATLDANDNDINLAGDWTNTGTFDHGSPPPGGSQTVTFDGIGEQTISNASGETFDNLTINNADTGVVFSNGDVIVEETLNMTQGNIDPGTWTLTLGTDEVAGDEGTLSHTSGTIIGKFKRWIIATSTDILFPVGTDTTENFSTINFTDLTSGSLTVEYNPSDPGSAGLPLNESLYIFRNQFTEGYWDITSANTLSSTDYNIELVADGFNDFSILPASRVLARTNGGDWELRGNHADAIPDTVFRNGVTGDISTLG</sequence>
<protein>
    <submittedName>
        <fullName evidence="1">Uncharacterized protein</fullName>
    </submittedName>
</protein>
<organism evidence="1">
    <name type="scientific">marine sediment metagenome</name>
    <dbReference type="NCBI Taxonomy" id="412755"/>
    <lineage>
        <taxon>unclassified sequences</taxon>
        <taxon>metagenomes</taxon>
        <taxon>ecological metagenomes</taxon>
    </lineage>
</organism>
<reference evidence="1" key="1">
    <citation type="journal article" date="2015" name="Nature">
        <title>Complex archaea that bridge the gap between prokaryotes and eukaryotes.</title>
        <authorList>
            <person name="Spang A."/>
            <person name="Saw J.H."/>
            <person name="Jorgensen S.L."/>
            <person name="Zaremba-Niedzwiedzka K."/>
            <person name="Martijn J."/>
            <person name="Lind A.E."/>
            <person name="van Eijk R."/>
            <person name="Schleper C."/>
            <person name="Guy L."/>
            <person name="Ettema T.J."/>
        </authorList>
    </citation>
    <scope>NUCLEOTIDE SEQUENCE</scope>
</reference>
<evidence type="ECO:0000313" key="1">
    <source>
        <dbReference type="EMBL" id="KKL05156.1"/>
    </source>
</evidence>
<proteinExistence type="predicted"/>
<dbReference type="AlphaFoldDB" id="A0A0F9CHH8"/>
<accession>A0A0F9CHH8</accession>
<dbReference type="EMBL" id="LAZR01044233">
    <property type="protein sequence ID" value="KKL05156.1"/>
    <property type="molecule type" value="Genomic_DNA"/>
</dbReference>
<feature type="non-terminal residue" evidence="1">
    <location>
        <position position="462"/>
    </location>
</feature>
<feature type="non-terminal residue" evidence="1">
    <location>
        <position position="1"/>
    </location>
</feature>
<name>A0A0F9CHH8_9ZZZZ</name>